<evidence type="ECO:0000259" key="2">
    <source>
        <dbReference type="PROSITE" id="PS50802"/>
    </source>
</evidence>
<dbReference type="PROSITE" id="PS50802">
    <property type="entry name" value="OTU"/>
    <property type="match status" value="1"/>
</dbReference>
<dbReference type="Proteomes" id="UP000001568">
    <property type="component" value="Chromosome 13"/>
</dbReference>
<dbReference type="KEGG" id="olu:OSTLU_7112"/>
<dbReference type="eggNOG" id="KOG2605">
    <property type="taxonomic scope" value="Eukaryota"/>
</dbReference>
<reference evidence="3 4" key="1">
    <citation type="journal article" date="2007" name="Proc. Natl. Acad. Sci. U.S.A.">
        <title>The tiny eukaryote Ostreococcus provides genomic insights into the paradox of plankton speciation.</title>
        <authorList>
            <person name="Palenik B."/>
            <person name="Grimwood J."/>
            <person name="Aerts A."/>
            <person name="Rouze P."/>
            <person name="Salamov A."/>
            <person name="Putnam N."/>
            <person name="Dupont C."/>
            <person name="Jorgensen R."/>
            <person name="Derelle E."/>
            <person name="Rombauts S."/>
            <person name="Zhou K."/>
            <person name="Otillar R."/>
            <person name="Merchant S.S."/>
            <person name="Podell S."/>
            <person name="Gaasterland T."/>
            <person name="Napoli C."/>
            <person name="Gendler K."/>
            <person name="Manuell A."/>
            <person name="Tai V."/>
            <person name="Vallon O."/>
            <person name="Piganeau G."/>
            <person name="Jancek S."/>
            <person name="Heijde M."/>
            <person name="Jabbari K."/>
            <person name="Bowler C."/>
            <person name="Lohr M."/>
            <person name="Robbens S."/>
            <person name="Werner G."/>
            <person name="Dubchak I."/>
            <person name="Pazour G.J."/>
            <person name="Ren Q."/>
            <person name="Paulsen I."/>
            <person name="Delwiche C."/>
            <person name="Schmutz J."/>
            <person name="Rokhsar D."/>
            <person name="Van de Peer Y."/>
            <person name="Moreau H."/>
            <person name="Grigoriev I.V."/>
        </authorList>
    </citation>
    <scope>NUCLEOTIDE SEQUENCE [LARGE SCALE GENOMIC DNA]</scope>
    <source>
        <strain evidence="3 4">CCE9901</strain>
    </source>
</reference>
<name>A4S6G2_OSTLU</name>
<dbReference type="Pfam" id="PF02338">
    <property type="entry name" value="OTU"/>
    <property type="match status" value="1"/>
</dbReference>
<feature type="non-terminal residue" evidence="3">
    <location>
        <position position="1"/>
    </location>
</feature>
<dbReference type="SUPFAM" id="SSF54001">
    <property type="entry name" value="Cysteine proteinases"/>
    <property type="match status" value="1"/>
</dbReference>
<dbReference type="EMBL" id="CP000593">
    <property type="protein sequence ID" value="ABO99381.1"/>
    <property type="molecule type" value="Genomic_DNA"/>
</dbReference>
<dbReference type="OrthoDB" id="415023at2759"/>
<feature type="non-terminal residue" evidence="3">
    <location>
        <position position="140"/>
    </location>
</feature>
<comment type="similarity">
    <text evidence="1">Belongs to the peptidase C85 family.</text>
</comment>
<dbReference type="Gene3D" id="3.90.70.80">
    <property type="match status" value="1"/>
</dbReference>
<dbReference type="InterPro" id="IPR050704">
    <property type="entry name" value="Peptidase_C85-like"/>
</dbReference>
<evidence type="ECO:0000256" key="1">
    <source>
        <dbReference type="ARBA" id="ARBA00010407"/>
    </source>
</evidence>
<dbReference type="GO" id="GO:0016579">
    <property type="term" value="P:protein deubiquitination"/>
    <property type="evidence" value="ECO:0007669"/>
    <property type="project" value="TreeGrafter"/>
</dbReference>
<dbReference type="OMA" id="CADMARS"/>
<dbReference type="Gramene" id="ABO99381">
    <property type="protein sequence ID" value="ABO99381"/>
    <property type="gene ID" value="OSTLU_7112"/>
</dbReference>
<protein>
    <recommendedName>
        <fullName evidence="2">OTU domain-containing protein</fullName>
    </recommendedName>
</protein>
<dbReference type="AlphaFoldDB" id="A4S6G2"/>
<dbReference type="InterPro" id="IPR038765">
    <property type="entry name" value="Papain-like_cys_pep_sf"/>
</dbReference>
<dbReference type="GeneID" id="5005144"/>
<dbReference type="RefSeq" id="XP_001421088.1">
    <property type="nucleotide sequence ID" value="XM_001421051.1"/>
</dbReference>
<feature type="domain" description="OTU" evidence="2">
    <location>
        <begin position="14"/>
        <end position="140"/>
    </location>
</feature>
<evidence type="ECO:0000313" key="3">
    <source>
        <dbReference type="EMBL" id="ABO99381.1"/>
    </source>
</evidence>
<organism evidence="3 4">
    <name type="scientific">Ostreococcus lucimarinus (strain CCE9901)</name>
    <dbReference type="NCBI Taxonomy" id="436017"/>
    <lineage>
        <taxon>Eukaryota</taxon>
        <taxon>Viridiplantae</taxon>
        <taxon>Chlorophyta</taxon>
        <taxon>Mamiellophyceae</taxon>
        <taxon>Mamiellales</taxon>
        <taxon>Bathycoccaceae</taxon>
        <taxon>Ostreococcus</taxon>
    </lineage>
</organism>
<dbReference type="HOGENOM" id="CLU_044001_2_2_1"/>
<sequence length="140" mass="15742">DHSRLLLRLDFYGVREKIITGDGNCQFRALSDQLFRDGGENHDAVRAAVCDRLVRNPDDYAPYAAPLDFDEYVQKMSNAGEWGDHITLQAAADAYGVDINIITSYSEHGFIEITPKEGADVNSPRSLWLSFFAEVHYNSI</sequence>
<dbReference type="GO" id="GO:0004843">
    <property type="term" value="F:cysteine-type deubiquitinase activity"/>
    <property type="evidence" value="ECO:0007669"/>
    <property type="project" value="TreeGrafter"/>
</dbReference>
<dbReference type="PANTHER" id="PTHR12419">
    <property type="entry name" value="OTU DOMAIN CONTAINING PROTEIN"/>
    <property type="match status" value="1"/>
</dbReference>
<dbReference type="CDD" id="cd22751">
    <property type="entry name" value="OTU_plant_OTU9-like"/>
    <property type="match status" value="1"/>
</dbReference>
<keyword evidence="4" id="KW-1185">Reference proteome</keyword>
<accession>A4S6G2</accession>
<evidence type="ECO:0000313" key="4">
    <source>
        <dbReference type="Proteomes" id="UP000001568"/>
    </source>
</evidence>
<proteinExistence type="inferred from homology"/>
<dbReference type="PANTHER" id="PTHR12419:SF111">
    <property type="entry name" value="OVARIAN TUMOR DOMAIN-CONTAINING DEUBIQUITINATING ENZYME 9"/>
    <property type="match status" value="1"/>
</dbReference>
<gene>
    <name evidence="3" type="ORF">OSTLU_7112</name>
</gene>
<dbReference type="STRING" id="436017.A4S6G2"/>
<dbReference type="InterPro" id="IPR003323">
    <property type="entry name" value="OTU_dom"/>
</dbReference>